<dbReference type="InParanoid" id="A0A804JG82"/>
<proteinExistence type="predicted"/>
<evidence type="ECO:0000313" key="1">
    <source>
        <dbReference type="EnsemblPlants" id="Ma06_p14520.1"/>
    </source>
</evidence>
<dbReference type="EnsemblPlants" id="Ma06_t14520.1">
    <property type="protein sequence ID" value="Ma06_p14520.1"/>
    <property type="gene ID" value="Ma06_g14520"/>
</dbReference>
<organism evidence="1 2">
    <name type="scientific">Musa acuminata subsp. malaccensis</name>
    <name type="common">Wild banana</name>
    <name type="synonym">Musa malaccensis</name>
    <dbReference type="NCBI Taxonomy" id="214687"/>
    <lineage>
        <taxon>Eukaryota</taxon>
        <taxon>Viridiplantae</taxon>
        <taxon>Streptophyta</taxon>
        <taxon>Embryophyta</taxon>
        <taxon>Tracheophyta</taxon>
        <taxon>Spermatophyta</taxon>
        <taxon>Magnoliopsida</taxon>
        <taxon>Liliopsida</taxon>
        <taxon>Zingiberales</taxon>
        <taxon>Musaceae</taxon>
        <taxon>Musa</taxon>
    </lineage>
</organism>
<evidence type="ECO:0000313" key="2">
    <source>
        <dbReference type="Proteomes" id="UP000012960"/>
    </source>
</evidence>
<dbReference type="Proteomes" id="UP000012960">
    <property type="component" value="Unplaced"/>
</dbReference>
<accession>A0A804JG82</accession>
<keyword evidence="2" id="KW-1185">Reference proteome</keyword>
<dbReference type="Gramene" id="Ma06_t14520.1">
    <property type="protein sequence ID" value="Ma06_p14520.1"/>
    <property type="gene ID" value="Ma06_g14520"/>
</dbReference>
<name>A0A804JG82_MUSAM</name>
<sequence length="36" mass="4164">MVLFCVCPRERGRVMAKKMETILLGQAVKIWNKEKG</sequence>
<reference evidence="1" key="1">
    <citation type="submission" date="2021-05" db="UniProtKB">
        <authorList>
            <consortium name="EnsemblPlants"/>
        </authorList>
    </citation>
    <scope>IDENTIFICATION</scope>
    <source>
        <strain evidence="1">subsp. malaccensis</strain>
    </source>
</reference>
<dbReference type="AlphaFoldDB" id="A0A804JG82"/>
<protein>
    <submittedName>
        <fullName evidence="1">Uncharacterized protein</fullName>
    </submittedName>
</protein>